<name>A0ABR2MCX9_9ASPA</name>
<dbReference type="PANTHER" id="PTHR33334">
    <property type="entry name" value="PROTEIN LNK1"/>
    <property type="match status" value="1"/>
</dbReference>
<gene>
    <name evidence="1" type="ORF">KSP40_PGU012179</name>
</gene>
<dbReference type="EMBL" id="JBBWWR010000009">
    <property type="protein sequence ID" value="KAK8962039.1"/>
    <property type="molecule type" value="Genomic_DNA"/>
</dbReference>
<sequence length="259" mass="29375">MECYTVQESDDFVVPTEYCGLDVILPSTNDWSHWGFESNGLTRKHHCNTSAKENLLANSNSDTRMSSVEGIKVPRVQKSGSSISSEDFLMTDRRMKTSDDLYCDLIDFEVQDGLQNMDDIFLDSSFLDQDLMHLENLYKSSSDTAVPSAPQFFTKREDSPYYFQDANLGASQLVELSTITESLGEADVEGEPVCMEETVLQELENVMLQLNSRTRICIRDALYRLAGRSKEERDVANVMGWTPHSDIYCGNSRKEVEEH</sequence>
<protein>
    <submittedName>
        <fullName evidence="1">Uncharacterized protein</fullName>
    </submittedName>
</protein>
<dbReference type="PANTHER" id="PTHR33334:SF5">
    <property type="entry name" value="PROTEIN LNK2"/>
    <property type="match status" value="1"/>
</dbReference>
<accession>A0ABR2MCX9</accession>
<evidence type="ECO:0000313" key="2">
    <source>
        <dbReference type="Proteomes" id="UP001412067"/>
    </source>
</evidence>
<organism evidence="1 2">
    <name type="scientific">Platanthera guangdongensis</name>
    <dbReference type="NCBI Taxonomy" id="2320717"/>
    <lineage>
        <taxon>Eukaryota</taxon>
        <taxon>Viridiplantae</taxon>
        <taxon>Streptophyta</taxon>
        <taxon>Embryophyta</taxon>
        <taxon>Tracheophyta</taxon>
        <taxon>Spermatophyta</taxon>
        <taxon>Magnoliopsida</taxon>
        <taxon>Liliopsida</taxon>
        <taxon>Asparagales</taxon>
        <taxon>Orchidaceae</taxon>
        <taxon>Orchidoideae</taxon>
        <taxon>Orchideae</taxon>
        <taxon>Orchidinae</taxon>
        <taxon>Platanthera</taxon>
    </lineage>
</organism>
<evidence type="ECO:0000313" key="1">
    <source>
        <dbReference type="EMBL" id="KAK8962039.1"/>
    </source>
</evidence>
<dbReference type="InterPro" id="IPR039928">
    <property type="entry name" value="LNK"/>
</dbReference>
<keyword evidence="2" id="KW-1185">Reference proteome</keyword>
<reference evidence="1 2" key="1">
    <citation type="journal article" date="2022" name="Nat. Plants">
        <title>Genomes of leafy and leafless Platanthera orchids illuminate the evolution of mycoheterotrophy.</title>
        <authorList>
            <person name="Li M.H."/>
            <person name="Liu K.W."/>
            <person name="Li Z."/>
            <person name="Lu H.C."/>
            <person name="Ye Q.L."/>
            <person name="Zhang D."/>
            <person name="Wang J.Y."/>
            <person name="Li Y.F."/>
            <person name="Zhong Z.M."/>
            <person name="Liu X."/>
            <person name="Yu X."/>
            <person name="Liu D.K."/>
            <person name="Tu X.D."/>
            <person name="Liu B."/>
            <person name="Hao Y."/>
            <person name="Liao X.Y."/>
            <person name="Jiang Y.T."/>
            <person name="Sun W.H."/>
            <person name="Chen J."/>
            <person name="Chen Y.Q."/>
            <person name="Ai Y."/>
            <person name="Zhai J.W."/>
            <person name="Wu S.S."/>
            <person name="Zhou Z."/>
            <person name="Hsiao Y.Y."/>
            <person name="Wu W.L."/>
            <person name="Chen Y.Y."/>
            <person name="Lin Y.F."/>
            <person name="Hsu J.L."/>
            <person name="Li C.Y."/>
            <person name="Wang Z.W."/>
            <person name="Zhao X."/>
            <person name="Zhong W.Y."/>
            <person name="Ma X.K."/>
            <person name="Ma L."/>
            <person name="Huang J."/>
            <person name="Chen G.Z."/>
            <person name="Huang M.Z."/>
            <person name="Huang L."/>
            <person name="Peng D.H."/>
            <person name="Luo Y.B."/>
            <person name="Zou S.Q."/>
            <person name="Chen S.P."/>
            <person name="Lan S."/>
            <person name="Tsai W.C."/>
            <person name="Van de Peer Y."/>
            <person name="Liu Z.J."/>
        </authorList>
    </citation>
    <scope>NUCLEOTIDE SEQUENCE [LARGE SCALE GENOMIC DNA]</scope>
    <source>
        <strain evidence="1">Lor288</strain>
    </source>
</reference>
<comment type="caution">
    <text evidence="1">The sequence shown here is derived from an EMBL/GenBank/DDBJ whole genome shotgun (WGS) entry which is preliminary data.</text>
</comment>
<proteinExistence type="predicted"/>
<dbReference type="Proteomes" id="UP001412067">
    <property type="component" value="Unassembled WGS sequence"/>
</dbReference>